<reference evidence="4 5" key="1">
    <citation type="submission" date="2019-03" db="EMBL/GenBank/DDBJ databases">
        <title>Deep-cultivation of Planctomycetes and their phenomic and genomic characterization uncovers novel biology.</title>
        <authorList>
            <person name="Wiegand S."/>
            <person name="Jogler M."/>
            <person name="Boedeker C."/>
            <person name="Pinto D."/>
            <person name="Vollmers J."/>
            <person name="Rivas-Marin E."/>
            <person name="Kohn T."/>
            <person name="Peeters S.H."/>
            <person name="Heuer A."/>
            <person name="Rast P."/>
            <person name="Oberbeckmann S."/>
            <person name="Bunk B."/>
            <person name="Jeske O."/>
            <person name="Meyerdierks A."/>
            <person name="Storesund J.E."/>
            <person name="Kallscheuer N."/>
            <person name="Luecker S."/>
            <person name="Lage O.M."/>
            <person name="Pohl T."/>
            <person name="Merkel B.J."/>
            <person name="Hornburger P."/>
            <person name="Mueller R.-W."/>
            <person name="Bruemmer F."/>
            <person name="Labrenz M."/>
            <person name="Spormann A.M."/>
            <person name="Op den Camp H."/>
            <person name="Overmann J."/>
            <person name="Amann R."/>
            <person name="Jetten M.S.M."/>
            <person name="Mascher T."/>
            <person name="Medema M.H."/>
            <person name="Devos D.P."/>
            <person name="Kaster A.-K."/>
            <person name="Ovreas L."/>
            <person name="Rohde M."/>
            <person name="Galperin M.Y."/>
            <person name="Jogler C."/>
        </authorList>
    </citation>
    <scope>NUCLEOTIDE SEQUENCE [LARGE SCALE GENOMIC DNA]</scope>
    <source>
        <strain evidence="4 5">Enr13</strain>
    </source>
</reference>
<dbReference type="InterPro" id="IPR011429">
    <property type="entry name" value="Cyt_c_Planctomycete-type"/>
</dbReference>
<dbReference type="PANTHER" id="PTHR35889">
    <property type="entry name" value="CYCLOINULO-OLIGOSACCHARIDE FRUCTANOTRANSFERASE-RELATED"/>
    <property type="match status" value="1"/>
</dbReference>
<evidence type="ECO:0000313" key="5">
    <source>
        <dbReference type="Proteomes" id="UP000319004"/>
    </source>
</evidence>
<evidence type="ECO:0000259" key="1">
    <source>
        <dbReference type="Pfam" id="PF07583"/>
    </source>
</evidence>
<proteinExistence type="predicted"/>
<dbReference type="GO" id="GO:0009055">
    <property type="term" value="F:electron transfer activity"/>
    <property type="evidence" value="ECO:0007669"/>
    <property type="project" value="InterPro"/>
</dbReference>
<dbReference type="AlphaFoldDB" id="A0A518HKI5"/>
<dbReference type="Pfam" id="PF07583">
    <property type="entry name" value="PSCyt2"/>
    <property type="match status" value="1"/>
</dbReference>
<dbReference type="Pfam" id="PF07635">
    <property type="entry name" value="PSCyt1"/>
    <property type="match status" value="1"/>
</dbReference>
<dbReference type="InterPro" id="IPR036909">
    <property type="entry name" value="Cyt_c-like_dom_sf"/>
</dbReference>
<feature type="domain" description="DUF1553" evidence="2">
    <location>
        <begin position="740"/>
        <end position="1007"/>
    </location>
</feature>
<dbReference type="RefSeq" id="WP_145385085.1">
    <property type="nucleotide sequence ID" value="NZ_CP037423.1"/>
</dbReference>
<dbReference type="InterPro" id="IPR022655">
    <property type="entry name" value="DUF1553"/>
</dbReference>
<sequence>MILSITRSSLPGWLSPWHRLTWCVLVFAAGALVAARPLVAADTQPIQSSDVGRADLHRVDFDRIDFNRDVRPILAKHCFTCHGPDEGAREADLRLDTQAGSRQDLGGYRAIEPGAAEESELIRRVTSDDDDLRMPPADGHPPLGEADIATLRRWIHSGGRYEVHWSFQSATEPSLPAVENPGWCRGPIDRFVLHRMEQNGLAPSAEADPVALVRRVYLDLLGTTPTPEEVDRFVASDRPDAYEALVDRLLASPEYGERFARSWLDLARYSDTNGYEKDRPRTIWPYRNWVIDALNADKPFDEFSIEQLAGDMLADPTRSQRIATGFHRNTMLNEEGGIDPLEYRFYAMVDRVATTGTVWMGLTTGCAQCHTHKYDPLTHTDYYALMALMDNADEPELNADPAAVIEQRESIRRQIAATEQDIIGRVLLADDGDATLQAALAKWQAERLEQLSNWRTVAPDRMESTMPTLAVLDDRSVLASGDATKRDVYTLTMPAIDSDQPITAIRIEALSHPTLPAKGPGLAFYEGRRGDFFLSELELSSGNHPVALAVGTTSVPGAKPGNGKTYPGNLFDGDGSTGWSIPGDAGQTHRLVIPLDPPTRLDRPWSLEMLFERHYVAALGRFRIDVTTDQQPQAMQISSDLQREWLASKTSGQMSPQLKHDLALEFLRGADEMAEHRKPIDRLRKQIPDDVRTLVMQERPATDRRVTRRRHRGEYLQPKETVDAAVPEFLASDPGAGPSDRLELAQWLVSDANPLVGRVTANRAWREFFGTGIVRTAGDFGTQSESPSHPELLDYLDARLRDRSADGIRWSIKRLHREIVLSATYRQSIGTPPPADPDNRLLSVFPYRRYDAERIRDAFLSGSGLLSRQIGGPSVYPPQPESVVQMAYGNTAWPTSTGADRYRRSLYTYSKRTAPFAAFTTFDAPSGELCIARRDRSTTPLQALTLLNDQMYLEIAAGFAEQALRDAEQAVRDAGGEAEPREIARRLFRRVVVRQPREGELDAILAFFLSQSEHEQPWMLVARALMNTDEAITTP</sequence>
<dbReference type="OrthoDB" id="127107at2"/>
<protein>
    <submittedName>
        <fullName evidence="4">Planctomycete cytochrome C</fullName>
    </submittedName>
</protein>
<dbReference type="EMBL" id="CP037423">
    <property type="protein sequence ID" value="QDV41355.1"/>
    <property type="molecule type" value="Genomic_DNA"/>
</dbReference>
<dbReference type="SUPFAM" id="SSF46626">
    <property type="entry name" value="Cytochrome c"/>
    <property type="match status" value="1"/>
</dbReference>
<dbReference type="Proteomes" id="UP000319004">
    <property type="component" value="Chromosome"/>
</dbReference>
<evidence type="ECO:0000259" key="3">
    <source>
        <dbReference type="Pfam" id="PF07635"/>
    </source>
</evidence>
<keyword evidence="5" id="KW-1185">Reference proteome</keyword>
<evidence type="ECO:0000259" key="2">
    <source>
        <dbReference type="Pfam" id="PF07587"/>
    </source>
</evidence>
<gene>
    <name evidence="4" type="ORF">Enr13x_11930</name>
</gene>
<dbReference type="PANTHER" id="PTHR35889:SF3">
    <property type="entry name" value="F-BOX DOMAIN-CONTAINING PROTEIN"/>
    <property type="match status" value="1"/>
</dbReference>
<accession>A0A518HKI5</accession>
<organism evidence="4 5">
    <name type="scientific">Stieleria neptunia</name>
    <dbReference type="NCBI Taxonomy" id="2527979"/>
    <lineage>
        <taxon>Bacteria</taxon>
        <taxon>Pseudomonadati</taxon>
        <taxon>Planctomycetota</taxon>
        <taxon>Planctomycetia</taxon>
        <taxon>Pirellulales</taxon>
        <taxon>Pirellulaceae</taxon>
        <taxon>Stieleria</taxon>
    </lineage>
</organism>
<feature type="domain" description="DUF1549" evidence="1">
    <location>
        <begin position="187"/>
        <end position="393"/>
    </location>
</feature>
<name>A0A518HKI5_9BACT</name>
<dbReference type="Pfam" id="PF07587">
    <property type="entry name" value="PSD1"/>
    <property type="match status" value="1"/>
</dbReference>
<dbReference type="KEGG" id="snep:Enr13x_11930"/>
<evidence type="ECO:0000313" key="4">
    <source>
        <dbReference type="EMBL" id="QDV41355.1"/>
    </source>
</evidence>
<feature type="domain" description="Cytochrome C Planctomycete-type" evidence="3">
    <location>
        <begin position="78"/>
        <end position="138"/>
    </location>
</feature>
<dbReference type="GO" id="GO:0020037">
    <property type="term" value="F:heme binding"/>
    <property type="evidence" value="ECO:0007669"/>
    <property type="project" value="InterPro"/>
</dbReference>
<dbReference type="InterPro" id="IPR011444">
    <property type="entry name" value="DUF1549"/>
</dbReference>